<feature type="binding site" evidence="6">
    <location>
        <position position="82"/>
    </location>
    <ligand>
        <name>pyrroloquinoline quinone</name>
        <dbReference type="ChEBI" id="CHEBI:58442"/>
    </ligand>
</feature>
<gene>
    <name evidence="11" type="ORF">ABVK50_13015</name>
</gene>
<name>A0AAU8CXR5_9HYPH</name>
<feature type="disulfide bond" evidence="8">
    <location>
        <begin position="130"/>
        <end position="131"/>
    </location>
</feature>
<organism evidence="11">
    <name type="scientific">Mesorhizobium sp. WSM2240</name>
    <dbReference type="NCBI Taxonomy" id="3228851"/>
    <lineage>
        <taxon>Bacteria</taxon>
        <taxon>Pseudomonadati</taxon>
        <taxon>Pseudomonadota</taxon>
        <taxon>Alphaproteobacteria</taxon>
        <taxon>Hyphomicrobiales</taxon>
        <taxon>Phyllobacteriaceae</taxon>
        <taxon>Mesorhizobium</taxon>
    </lineage>
</organism>
<evidence type="ECO:0000313" key="11">
    <source>
        <dbReference type="EMBL" id="XCG51329.1"/>
    </source>
</evidence>
<protein>
    <submittedName>
        <fullName evidence="11">Methanol/ethanol family PQQ-dependent dehydrogenase</fullName>
    </submittedName>
</protein>
<sequence>MRVFRKAICIPFAAALLTCASAIGVSANEELMNLSADAKNWAMPTGDYANTRYSKLNQINKDNVKDLQVKWTFSTGVLRGHEGGPLVIGDVMYVHTPFPNIVYALDLKNDGKILWKYEPKQDPNVIPIMCCDTVNRGVAYGDGKIILNQADTTVVALDAKTGEVVWSVKNAETDGSKGESGTAAPMVFKDKVLIGVSGAEFGVRGWIAAYNLKDGSLAWKGYSTGPDSETLMDPEKTTHLGKPVGPDSGISTWEGEQWKTGGGTTWGWFAFDPELNLVYYGTGNPSTWNPVQRPGDNRWSMTIFARDADTGMAKWVYQMTPHDEWDYDGVNEMILVDDMDIDGQQRDVLVHFDRNGFAYTLDRANGELLVAKKYDPTVNWATEVVMDPASEQYGRPQVVAEYSTQQNGEDVNTTGICPAALGTKDQQPATYSPKTGLFYVPTNHVCMDYEPYKVSYTAGQPYVGATVAMYPTPNSHGGMGNFIAWDAAKGEIVWSKPEQFSVWSGALATEGDVIFYGTLEGYIKAVDNEGNELYKFKTPSGIIGNINAFEHEGKQYIAVLSGVGGWAGIGLAGGLLGAEGAAAWQTAVAGERAPTEEEKSISTAGLGAVGGYAALADYTTLGGQLTVFGLPD</sequence>
<keyword evidence="4" id="KW-0560">Oxidoreductase</keyword>
<comment type="cofactor">
    <cofactor evidence="6">
        <name>pyrroloquinoline quinone</name>
        <dbReference type="ChEBI" id="CHEBI:58442"/>
    </cofactor>
    <text evidence="6">Binds 1 PQQ group per subunit.</text>
</comment>
<dbReference type="InterPro" id="IPR002372">
    <property type="entry name" value="PQQ_rpt_dom"/>
</dbReference>
<dbReference type="EMBL" id="CP159253">
    <property type="protein sequence ID" value="XCG51329.1"/>
    <property type="molecule type" value="Genomic_DNA"/>
</dbReference>
<dbReference type="AlphaFoldDB" id="A0AAU8CXR5"/>
<dbReference type="SUPFAM" id="SSF50998">
    <property type="entry name" value="Quinoprotein alcohol dehydrogenase-like"/>
    <property type="match status" value="1"/>
</dbReference>
<dbReference type="GO" id="GO:0005509">
    <property type="term" value="F:calcium ion binding"/>
    <property type="evidence" value="ECO:0007669"/>
    <property type="project" value="InterPro"/>
</dbReference>
<comment type="similarity">
    <text evidence="1">Belongs to the bacterial PQQ dehydrogenase family.</text>
</comment>
<dbReference type="Pfam" id="PF01011">
    <property type="entry name" value="PQQ"/>
    <property type="match status" value="1"/>
</dbReference>
<evidence type="ECO:0000256" key="1">
    <source>
        <dbReference type="ARBA" id="ARBA00008156"/>
    </source>
</evidence>
<feature type="binding site" evidence="7">
    <location>
        <position position="326"/>
    </location>
    <ligand>
        <name>Ca(2+)</name>
        <dbReference type="ChEBI" id="CHEBI:29108"/>
    </ligand>
</feature>
<feature type="binding site" evidence="6">
    <location>
        <position position="264"/>
    </location>
    <ligand>
        <name>pyrroloquinoline quinone</name>
        <dbReference type="ChEBI" id="CHEBI:58442"/>
    </ligand>
</feature>
<feature type="binding site" evidence="6">
    <location>
        <position position="136"/>
    </location>
    <ligand>
        <name>pyrroloquinoline quinone</name>
        <dbReference type="ChEBI" id="CHEBI:58442"/>
    </ligand>
</feature>
<dbReference type="Gene3D" id="2.140.10.10">
    <property type="entry name" value="Quinoprotein alcohol dehydrogenase-like superfamily"/>
    <property type="match status" value="1"/>
</dbReference>
<dbReference type="CDD" id="cd10278">
    <property type="entry name" value="PQQ_MDH"/>
    <property type="match status" value="1"/>
</dbReference>
<dbReference type="GO" id="GO:0016614">
    <property type="term" value="F:oxidoreductase activity, acting on CH-OH group of donors"/>
    <property type="evidence" value="ECO:0007669"/>
    <property type="project" value="InterPro"/>
</dbReference>
<dbReference type="InterPro" id="IPR001479">
    <property type="entry name" value="Quinoprotein_DH_CS"/>
</dbReference>
<dbReference type="SMART" id="SM00564">
    <property type="entry name" value="PQQ"/>
    <property type="match status" value="5"/>
</dbReference>
<evidence type="ECO:0000256" key="9">
    <source>
        <dbReference type="SAM" id="SignalP"/>
    </source>
</evidence>
<dbReference type="GO" id="GO:0030288">
    <property type="term" value="C:outer membrane-bounded periplasmic space"/>
    <property type="evidence" value="ECO:0007669"/>
    <property type="project" value="InterPro"/>
</dbReference>
<proteinExistence type="inferred from homology"/>
<dbReference type="InterPro" id="IPR011047">
    <property type="entry name" value="Quinoprotein_ADH-like_sf"/>
</dbReference>
<dbReference type="RefSeq" id="WP_353641163.1">
    <property type="nucleotide sequence ID" value="NZ_CP159253.1"/>
</dbReference>
<dbReference type="InterPro" id="IPR018391">
    <property type="entry name" value="PQQ_b-propeller_rpt"/>
</dbReference>
<keyword evidence="8" id="KW-1015">Disulfide bond</keyword>
<evidence type="ECO:0000256" key="7">
    <source>
        <dbReference type="PIRSR" id="PIRSR617512-3"/>
    </source>
</evidence>
<evidence type="ECO:0000256" key="2">
    <source>
        <dbReference type="ARBA" id="ARBA00022723"/>
    </source>
</evidence>
<feature type="binding site" evidence="7">
    <location>
        <position position="284"/>
    </location>
    <ligand>
        <name>Ca(2+)</name>
        <dbReference type="ChEBI" id="CHEBI:29108"/>
    </ligand>
</feature>
<evidence type="ECO:0000256" key="8">
    <source>
        <dbReference type="PIRSR" id="PIRSR617512-4"/>
    </source>
</evidence>
<dbReference type="PANTHER" id="PTHR32303:SF4">
    <property type="entry name" value="QUINOPROTEIN GLUCOSE DEHYDROGENASE"/>
    <property type="match status" value="1"/>
</dbReference>
<feature type="binding site" evidence="7">
    <location>
        <position position="200"/>
    </location>
    <ligand>
        <name>Ca(2+)</name>
        <dbReference type="ChEBI" id="CHEBI:29108"/>
    </ligand>
</feature>
<feature type="active site" description="Proton acceptor" evidence="5">
    <location>
        <position position="326"/>
    </location>
</feature>
<dbReference type="InterPro" id="IPR017512">
    <property type="entry name" value="PQQ_MeOH/EtOH_DH"/>
</dbReference>
<feature type="domain" description="Pyrrolo-quinoline quinone repeat" evidence="10">
    <location>
        <begin position="41"/>
        <end position="370"/>
    </location>
</feature>
<evidence type="ECO:0000256" key="5">
    <source>
        <dbReference type="PIRSR" id="PIRSR617512-1"/>
    </source>
</evidence>
<evidence type="ECO:0000256" key="6">
    <source>
        <dbReference type="PIRSR" id="PIRSR617512-2"/>
    </source>
</evidence>
<feature type="signal peptide" evidence="9">
    <location>
        <begin position="1"/>
        <end position="27"/>
    </location>
</feature>
<feature type="chain" id="PRO_5043739543" evidence="9">
    <location>
        <begin position="28"/>
        <end position="632"/>
    </location>
</feature>
<dbReference type="GO" id="GO:0016020">
    <property type="term" value="C:membrane"/>
    <property type="evidence" value="ECO:0007669"/>
    <property type="project" value="InterPro"/>
</dbReference>
<keyword evidence="3 6" id="KW-0634">PQQ</keyword>
<dbReference type="PROSITE" id="PS00364">
    <property type="entry name" value="BACTERIAL_PQQ_2"/>
    <property type="match status" value="1"/>
</dbReference>
<feature type="binding site" evidence="6">
    <location>
        <begin position="198"/>
        <end position="199"/>
    </location>
    <ligand>
        <name>pyrroloquinoline quinone</name>
        <dbReference type="ChEBI" id="CHEBI:58442"/>
    </ligand>
</feature>
<comment type="cofactor">
    <cofactor evidence="7">
        <name>Ca(2+)</name>
        <dbReference type="ChEBI" id="CHEBI:29108"/>
    </cofactor>
    <text evidence="7">Binds 1 Ca(2+) ion per subunit.</text>
</comment>
<evidence type="ECO:0000256" key="4">
    <source>
        <dbReference type="ARBA" id="ARBA00023002"/>
    </source>
</evidence>
<keyword evidence="7" id="KW-0106">Calcium</keyword>
<evidence type="ECO:0000259" key="10">
    <source>
        <dbReference type="Pfam" id="PF01011"/>
    </source>
</evidence>
<feature type="binding site" evidence="6">
    <location>
        <position position="182"/>
    </location>
    <ligand>
        <name>pyrroloquinoline quinone</name>
        <dbReference type="ChEBI" id="CHEBI:58442"/>
    </ligand>
</feature>
<accession>A0AAU8CXR5</accession>
<dbReference type="NCBIfam" id="TIGR03075">
    <property type="entry name" value="PQQ_enz_alc_DH"/>
    <property type="match status" value="1"/>
</dbReference>
<dbReference type="PANTHER" id="PTHR32303">
    <property type="entry name" value="QUINOPROTEIN ALCOHOL DEHYDROGENASE (CYTOCHROME C)"/>
    <property type="match status" value="1"/>
</dbReference>
<keyword evidence="9" id="KW-0732">Signal</keyword>
<evidence type="ECO:0000256" key="3">
    <source>
        <dbReference type="ARBA" id="ARBA00022891"/>
    </source>
</evidence>
<reference evidence="11" key="1">
    <citation type="submission" date="2024-06" db="EMBL/GenBank/DDBJ databases">
        <title>Mesorhizobium karijinii sp. nov., a symbiont of the iconic Swainsona formosa from arid Australia.</title>
        <authorList>
            <person name="Hill Y.J."/>
            <person name="Watkin E.L.J."/>
            <person name="O'Hara G.W."/>
            <person name="Terpolilli J."/>
            <person name="Tye M.L."/>
            <person name="Kohlmeier M.G."/>
        </authorList>
    </citation>
    <scope>NUCLEOTIDE SEQUENCE</scope>
    <source>
        <strain evidence="11">WSM2240</strain>
    </source>
</reference>
<keyword evidence="2 7" id="KW-0479">Metal-binding</keyword>